<comment type="caution">
    <text evidence="2">The sequence shown here is derived from an EMBL/GenBank/DDBJ whole genome shotgun (WGS) entry which is preliminary data.</text>
</comment>
<feature type="transmembrane region" description="Helical" evidence="1">
    <location>
        <begin position="7"/>
        <end position="33"/>
    </location>
</feature>
<proteinExistence type="predicted"/>
<evidence type="ECO:0000313" key="3">
    <source>
        <dbReference type="Proteomes" id="UP000442244"/>
    </source>
</evidence>
<reference evidence="2 3" key="1">
    <citation type="submission" date="2019-01" db="EMBL/GenBank/DDBJ databases">
        <title>Leuconostoc litchii sp. nov., a novel lactic acid bacterium isolated from lychee.</title>
        <authorList>
            <person name="Wang L.-T."/>
        </authorList>
    </citation>
    <scope>NUCLEOTIDE SEQUENCE [LARGE SCALE GENOMIC DNA]</scope>
    <source>
        <strain evidence="2 3">MB7</strain>
    </source>
</reference>
<dbReference type="OrthoDB" id="2144181at2"/>
<protein>
    <submittedName>
        <fullName evidence="2">Uncharacterized protein</fullName>
    </submittedName>
</protein>
<dbReference type="EMBL" id="SDGY01000001">
    <property type="protein sequence ID" value="TYC46619.1"/>
    <property type="molecule type" value="Genomic_DNA"/>
</dbReference>
<dbReference type="AlphaFoldDB" id="A0A6P2CQS3"/>
<evidence type="ECO:0000313" key="2">
    <source>
        <dbReference type="EMBL" id="TYC46619.1"/>
    </source>
</evidence>
<evidence type="ECO:0000256" key="1">
    <source>
        <dbReference type="SAM" id="Phobius"/>
    </source>
</evidence>
<dbReference type="Proteomes" id="UP000442244">
    <property type="component" value="Unassembled WGS sequence"/>
</dbReference>
<dbReference type="RefSeq" id="WP_148603725.1">
    <property type="nucleotide sequence ID" value="NZ_BSUV01000001.1"/>
</dbReference>
<keyword evidence="3" id="KW-1185">Reference proteome</keyword>
<keyword evidence="1" id="KW-0472">Membrane</keyword>
<feature type="transmembrane region" description="Helical" evidence="1">
    <location>
        <begin position="39"/>
        <end position="63"/>
    </location>
</feature>
<keyword evidence="1" id="KW-1133">Transmembrane helix</keyword>
<name>A0A6P2CQS3_9LACO</name>
<gene>
    <name evidence="2" type="ORF">ESZ47_00335</name>
</gene>
<organism evidence="2 3">
    <name type="scientific">Leuconostoc litchii</name>
    <dbReference type="NCBI Taxonomy" id="1981069"/>
    <lineage>
        <taxon>Bacteria</taxon>
        <taxon>Bacillati</taxon>
        <taxon>Bacillota</taxon>
        <taxon>Bacilli</taxon>
        <taxon>Lactobacillales</taxon>
        <taxon>Lactobacillaceae</taxon>
        <taxon>Leuconostoc</taxon>
    </lineage>
</organism>
<sequence>MKKIFQFIGVLVSTIIALLILIPILLTIVGVAVPVVLSILGVALFFVLIALAFGGIIALVVLWRFRKNMKDNDFEFVRNGKHFNIHINKDENPQNRRDVTNNHED</sequence>
<accession>A0A6P2CQS3</accession>
<keyword evidence="1" id="KW-0812">Transmembrane</keyword>